<evidence type="ECO:0000256" key="1">
    <source>
        <dbReference type="SAM" id="Phobius"/>
    </source>
</evidence>
<dbReference type="AlphaFoldDB" id="A2EBL3"/>
<feature type="transmembrane region" description="Helical" evidence="1">
    <location>
        <begin position="252"/>
        <end position="276"/>
    </location>
</feature>
<dbReference type="EMBL" id="DS113347">
    <property type="protein sequence ID" value="EAY09930.1"/>
    <property type="molecule type" value="Genomic_DNA"/>
</dbReference>
<keyword evidence="3" id="KW-1185">Reference proteome</keyword>
<dbReference type="Proteomes" id="UP000001542">
    <property type="component" value="Unassembled WGS sequence"/>
</dbReference>
<feature type="transmembrane region" description="Helical" evidence="1">
    <location>
        <begin position="315"/>
        <end position="335"/>
    </location>
</feature>
<name>A2EBL3_TRIV3</name>
<dbReference type="RefSeq" id="XP_001322153.1">
    <property type="nucleotide sequence ID" value="XM_001322118.1"/>
</dbReference>
<reference evidence="2" key="2">
    <citation type="journal article" date="2007" name="Science">
        <title>Draft genome sequence of the sexually transmitted pathogen Trichomonas vaginalis.</title>
        <authorList>
            <person name="Carlton J.M."/>
            <person name="Hirt R.P."/>
            <person name="Silva J.C."/>
            <person name="Delcher A.L."/>
            <person name="Schatz M."/>
            <person name="Zhao Q."/>
            <person name="Wortman J.R."/>
            <person name="Bidwell S.L."/>
            <person name="Alsmark U.C.M."/>
            <person name="Besteiro S."/>
            <person name="Sicheritz-Ponten T."/>
            <person name="Noel C.J."/>
            <person name="Dacks J.B."/>
            <person name="Foster P.G."/>
            <person name="Simillion C."/>
            <person name="Van de Peer Y."/>
            <person name="Miranda-Saavedra D."/>
            <person name="Barton G.J."/>
            <person name="Westrop G.D."/>
            <person name="Mueller S."/>
            <person name="Dessi D."/>
            <person name="Fiori P.L."/>
            <person name="Ren Q."/>
            <person name="Paulsen I."/>
            <person name="Zhang H."/>
            <person name="Bastida-Corcuera F.D."/>
            <person name="Simoes-Barbosa A."/>
            <person name="Brown M.T."/>
            <person name="Hayes R.D."/>
            <person name="Mukherjee M."/>
            <person name="Okumura C.Y."/>
            <person name="Schneider R."/>
            <person name="Smith A.J."/>
            <person name="Vanacova S."/>
            <person name="Villalvazo M."/>
            <person name="Haas B.J."/>
            <person name="Pertea M."/>
            <person name="Feldblyum T.V."/>
            <person name="Utterback T.R."/>
            <person name="Shu C.L."/>
            <person name="Osoegawa K."/>
            <person name="de Jong P.J."/>
            <person name="Hrdy I."/>
            <person name="Horvathova L."/>
            <person name="Zubacova Z."/>
            <person name="Dolezal P."/>
            <person name="Malik S.B."/>
            <person name="Logsdon J.M. Jr."/>
            <person name="Henze K."/>
            <person name="Gupta A."/>
            <person name="Wang C.C."/>
            <person name="Dunne R.L."/>
            <person name="Upcroft J.A."/>
            <person name="Upcroft P."/>
            <person name="White O."/>
            <person name="Salzberg S.L."/>
            <person name="Tang P."/>
            <person name="Chiu C.-H."/>
            <person name="Lee Y.-S."/>
            <person name="Embley T.M."/>
            <person name="Coombs G.H."/>
            <person name="Mottram J.C."/>
            <person name="Tachezy J."/>
            <person name="Fraser-Liggett C.M."/>
            <person name="Johnson P.J."/>
        </authorList>
    </citation>
    <scope>NUCLEOTIDE SEQUENCE [LARGE SCALE GENOMIC DNA]</scope>
    <source>
        <strain evidence="2">G3</strain>
    </source>
</reference>
<feature type="transmembrane region" description="Helical" evidence="1">
    <location>
        <begin position="170"/>
        <end position="190"/>
    </location>
</feature>
<feature type="transmembrane region" description="Helical" evidence="1">
    <location>
        <begin position="202"/>
        <end position="222"/>
    </location>
</feature>
<feature type="transmembrane region" description="Helical" evidence="1">
    <location>
        <begin position="91"/>
        <end position="116"/>
    </location>
</feature>
<reference evidence="2" key="1">
    <citation type="submission" date="2006-10" db="EMBL/GenBank/DDBJ databases">
        <authorList>
            <person name="Amadeo P."/>
            <person name="Zhao Q."/>
            <person name="Wortman J."/>
            <person name="Fraser-Liggett C."/>
            <person name="Carlton J."/>
        </authorList>
    </citation>
    <scope>NUCLEOTIDE SEQUENCE</scope>
    <source>
        <strain evidence="2">G3</strain>
    </source>
</reference>
<keyword evidence="1" id="KW-0472">Membrane</keyword>
<keyword evidence="1" id="KW-1133">Transmembrane helix</keyword>
<evidence type="ECO:0000313" key="3">
    <source>
        <dbReference type="Proteomes" id="UP000001542"/>
    </source>
</evidence>
<feature type="transmembrane region" description="Helical" evidence="1">
    <location>
        <begin position="658"/>
        <end position="677"/>
    </location>
</feature>
<dbReference type="OrthoDB" id="10637392at2759"/>
<feature type="transmembrane region" description="Helical" evidence="1">
    <location>
        <begin position="621"/>
        <end position="638"/>
    </location>
</feature>
<feature type="transmembrane region" description="Helical" evidence="1">
    <location>
        <begin position="707"/>
        <end position="727"/>
    </location>
</feature>
<feature type="transmembrane region" description="Helical" evidence="1">
    <location>
        <begin position="830"/>
        <end position="846"/>
    </location>
</feature>
<feature type="transmembrane region" description="Helical" evidence="1">
    <location>
        <begin position="506"/>
        <end position="525"/>
    </location>
</feature>
<feature type="transmembrane region" description="Helical" evidence="1">
    <location>
        <begin position="27"/>
        <end position="47"/>
    </location>
</feature>
<dbReference type="KEGG" id="tva:4767861"/>
<feature type="transmembrane region" description="Helical" evidence="1">
    <location>
        <begin position="408"/>
        <end position="425"/>
    </location>
</feature>
<feature type="transmembrane region" description="Helical" evidence="1">
    <location>
        <begin position="481"/>
        <end position="499"/>
    </location>
</feature>
<keyword evidence="1" id="KW-0812">Transmembrane</keyword>
<dbReference type="VEuPathDB" id="TrichDB:TVAGG3_0588410"/>
<feature type="transmembrane region" description="Helical" evidence="1">
    <location>
        <begin position="561"/>
        <end position="580"/>
    </location>
</feature>
<proteinExistence type="predicted"/>
<feature type="transmembrane region" description="Helical" evidence="1">
    <location>
        <begin position="432"/>
        <end position="450"/>
    </location>
</feature>
<protein>
    <submittedName>
        <fullName evidence="2">Uncharacterized protein</fullName>
    </submittedName>
</protein>
<feature type="transmembrane region" description="Helical" evidence="1">
    <location>
        <begin position="858"/>
        <end position="881"/>
    </location>
</feature>
<feature type="transmembrane region" description="Helical" evidence="1">
    <location>
        <begin position="228"/>
        <end position="245"/>
    </location>
</feature>
<accession>A2EBL3</accession>
<sequence>MSEDEDSKIVQIMGLDFNNYVAKDARLTIGISVVAIILEIASAILLFKTKPEIMLERRAKIYSSMAWIFASDFIWTFCLAVMGAVQMFMEIVAVSYCFVPLLAYILYISITMGLFGRPFVHQYILIVIYVYAILFSLFIFYTTSPLGKLYPIIGSTNSQKLHQSSYFQKYAPLSLAVNVIQIWFSVQLCFVFKRSKPKIPHVLVTLSDILLVFSFVAVLVYSVFFPCYIAGVWELIVFLACFFSLNASRKFFFRLLSVIHNVLFSAIYVTCLNLFYSAEKAEKSVPDLFVKVLQPIGFYHFYKKGVEAESKNREFMFVLLGFLLTSILAQIGRVVHFKPPKHHENEEGVELNDIIDEPKKKKKKEPGVVLKFIIRIATIIKNIVVFIFKNLSVGAVVVLGITYGYQENQYCFNGICALILITNVLGLFHCPIFYFIMFLTGLIIITATVFETMPEEYIKNDEVWQFLVKTGLKRGKTEAELPIYLWPYIAMVFLCVLITHMGKVKVIYPSTVVMFIFWALALLHLAYLYVFGPNIFSVVYVITGIFIFYSKVLNKVLLTKIAIIVSGISVSLHLTMLMFSEFANTRDFLMSIKFKIGKDEDKLTMKDIIDLTTPQTPGWEAAMLAVTMFCISLTYMNTNPLQKKPSIWIQGIREEFKAVLRSLFFYISWLLMFFFSISNSYPTVIKCVISIFFLLGLKMARFFNKLVGILLYSNTIYIVIEVFLSVFPKLTARTEGQTYAQYEPIRKWCEYIGLYFVDGDKGQGDRNYSMTWQLLFILVIIVNMIAEHPEPTDPKFDNSLGMRVYRAFYMMLHNWLPVFVNISLCVSTLYNPTVFGFFSLLVLIIVQFKPKVLQRGAVWISVLFNFCSSSSTLYGLALQLVTISSVKSLKTNGEISCH</sequence>
<dbReference type="InParanoid" id="A2EBL3"/>
<feature type="transmembrane region" description="Helical" evidence="1">
    <location>
        <begin position="67"/>
        <end position="85"/>
    </location>
</feature>
<evidence type="ECO:0000313" key="2">
    <source>
        <dbReference type="EMBL" id="EAY09930.1"/>
    </source>
</evidence>
<organism evidence="2 3">
    <name type="scientific">Trichomonas vaginalis (strain ATCC PRA-98 / G3)</name>
    <dbReference type="NCBI Taxonomy" id="412133"/>
    <lineage>
        <taxon>Eukaryota</taxon>
        <taxon>Metamonada</taxon>
        <taxon>Parabasalia</taxon>
        <taxon>Trichomonadida</taxon>
        <taxon>Trichomonadidae</taxon>
        <taxon>Trichomonas</taxon>
    </lineage>
</organism>
<gene>
    <name evidence="2" type="ORF">TVAG_482040</name>
</gene>
<feature type="transmembrane region" description="Helical" evidence="1">
    <location>
        <begin position="123"/>
        <end position="141"/>
    </location>
</feature>
<feature type="transmembrane region" description="Helical" evidence="1">
    <location>
        <begin position="531"/>
        <end position="549"/>
    </location>
</feature>
<dbReference type="VEuPathDB" id="TrichDB:TVAG_482040"/>
<feature type="transmembrane region" description="Helical" evidence="1">
    <location>
        <begin position="770"/>
        <end position="786"/>
    </location>
</feature>